<comment type="caution">
    <text evidence="1">The sequence shown here is derived from an EMBL/GenBank/DDBJ whole genome shotgun (WGS) entry which is preliminary data.</text>
</comment>
<dbReference type="Proteomes" id="UP000822688">
    <property type="component" value="Chromosome 6"/>
</dbReference>
<dbReference type="EMBL" id="CM026427">
    <property type="protein sequence ID" value="KAG0569657.1"/>
    <property type="molecule type" value="Genomic_DNA"/>
</dbReference>
<sequence length="102" mass="11485">MAHSSATAHETMFPTQFLCYGLNKENKISKAKACQRGSDLKSKRKQTRISHFFKEWNSVHPQKENSAVSSTKVGTGSLSTFKTHQRAIPYDHVGCYRLPSLV</sequence>
<proteinExistence type="predicted"/>
<dbReference type="AlphaFoldDB" id="A0A8T0HG99"/>
<organism evidence="1 2">
    <name type="scientific">Ceratodon purpureus</name>
    <name type="common">Fire moss</name>
    <name type="synonym">Dicranum purpureum</name>
    <dbReference type="NCBI Taxonomy" id="3225"/>
    <lineage>
        <taxon>Eukaryota</taxon>
        <taxon>Viridiplantae</taxon>
        <taxon>Streptophyta</taxon>
        <taxon>Embryophyta</taxon>
        <taxon>Bryophyta</taxon>
        <taxon>Bryophytina</taxon>
        <taxon>Bryopsida</taxon>
        <taxon>Dicranidae</taxon>
        <taxon>Pseudoditrichales</taxon>
        <taxon>Ditrichaceae</taxon>
        <taxon>Ceratodon</taxon>
    </lineage>
</organism>
<reference evidence="1 2" key="1">
    <citation type="submission" date="2020-06" db="EMBL/GenBank/DDBJ databases">
        <title>WGS assembly of Ceratodon purpureus strain R40.</title>
        <authorList>
            <person name="Carey S.B."/>
            <person name="Jenkins J."/>
            <person name="Shu S."/>
            <person name="Lovell J.T."/>
            <person name="Sreedasyam A."/>
            <person name="Maumus F."/>
            <person name="Tiley G.P."/>
            <person name="Fernandez-Pozo N."/>
            <person name="Barry K."/>
            <person name="Chen C."/>
            <person name="Wang M."/>
            <person name="Lipzen A."/>
            <person name="Daum C."/>
            <person name="Saski C.A."/>
            <person name="Payton A.C."/>
            <person name="Mcbreen J.C."/>
            <person name="Conrad R.E."/>
            <person name="Kollar L.M."/>
            <person name="Olsson S."/>
            <person name="Huttunen S."/>
            <person name="Landis J.B."/>
            <person name="Wickett N.J."/>
            <person name="Johnson M.G."/>
            <person name="Rensing S.A."/>
            <person name="Grimwood J."/>
            <person name="Schmutz J."/>
            <person name="Mcdaniel S.F."/>
        </authorList>
    </citation>
    <scope>NUCLEOTIDE SEQUENCE [LARGE SCALE GENOMIC DNA]</scope>
    <source>
        <strain evidence="1 2">R40</strain>
    </source>
</reference>
<keyword evidence="2" id="KW-1185">Reference proteome</keyword>
<gene>
    <name evidence="1" type="ORF">KC19_6G105400</name>
</gene>
<name>A0A8T0HG99_CERPU</name>
<protein>
    <submittedName>
        <fullName evidence="1">Uncharacterized protein</fullName>
    </submittedName>
</protein>
<evidence type="ECO:0000313" key="1">
    <source>
        <dbReference type="EMBL" id="KAG0569657.1"/>
    </source>
</evidence>
<accession>A0A8T0HG99</accession>
<evidence type="ECO:0000313" key="2">
    <source>
        <dbReference type="Proteomes" id="UP000822688"/>
    </source>
</evidence>